<evidence type="ECO:0000313" key="1">
    <source>
        <dbReference type="EMBL" id="KAB2619866.1"/>
    </source>
</evidence>
<sequence length="62" mass="6890">MMRNKFKDPNIVYTAKDVVRDVKTTLGVTNIYRTASRARSVAFASRCDSPDGVVCQSPHVLC</sequence>
<dbReference type="Proteomes" id="UP000327157">
    <property type="component" value="Unassembled WGS sequence"/>
</dbReference>
<dbReference type="AlphaFoldDB" id="A0A5N5GW78"/>
<protein>
    <submittedName>
        <fullName evidence="1">Uncharacterized protein</fullName>
    </submittedName>
</protein>
<gene>
    <name evidence="1" type="ORF">D8674_037432</name>
</gene>
<comment type="caution">
    <text evidence="1">The sequence shown here is derived from an EMBL/GenBank/DDBJ whole genome shotgun (WGS) entry which is preliminary data.</text>
</comment>
<reference evidence="1 2" key="2">
    <citation type="submission" date="2019-11" db="EMBL/GenBank/DDBJ databases">
        <title>A de novo genome assembly of a pear dwarfing rootstock.</title>
        <authorList>
            <person name="Wang F."/>
            <person name="Wang J."/>
            <person name="Li S."/>
            <person name="Zhang Y."/>
            <person name="Fang M."/>
            <person name="Ma L."/>
            <person name="Zhao Y."/>
            <person name="Jiang S."/>
        </authorList>
    </citation>
    <scope>NUCLEOTIDE SEQUENCE [LARGE SCALE GENOMIC DNA]</scope>
    <source>
        <strain evidence="1">S2</strain>
        <tissue evidence="1">Leaf</tissue>
    </source>
</reference>
<proteinExistence type="predicted"/>
<keyword evidence="2" id="KW-1185">Reference proteome</keyword>
<evidence type="ECO:0000313" key="2">
    <source>
        <dbReference type="Proteomes" id="UP000327157"/>
    </source>
</evidence>
<dbReference type="EMBL" id="SMOL01000372">
    <property type="protein sequence ID" value="KAB2619866.1"/>
    <property type="molecule type" value="Genomic_DNA"/>
</dbReference>
<reference evidence="1 2" key="1">
    <citation type="submission" date="2019-09" db="EMBL/GenBank/DDBJ databases">
        <authorList>
            <person name="Ou C."/>
        </authorList>
    </citation>
    <scope>NUCLEOTIDE SEQUENCE [LARGE SCALE GENOMIC DNA]</scope>
    <source>
        <strain evidence="1">S2</strain>
        <tissue evidence="1">Leaf</tissue>
    </source>
</reference>
<name>A0A5N5GW78_9ROSA</name>
<accession>A0A5N5GW78</accession>
<organism evidence="1 2">
    <name type="scientific">Pyrus ussuriensis x Pyrus communis</name>
    <dbReference type="NCBI Taxonomy" id="2448454"/>
    <lineage>
        <taxon>Eukaryota</taxon>
        <taxon>Viridiplantae</taxon>
        <taxon>Streptophyta</taxon>
        <taxon>Embryophyta</taxon>
        <taxon>Tracheophyta</taxon>
        <taxon>Spermatophyta</taxon>
        <taxon>Magnoliopsida</taxon>
        <taxon>eudicotyledons</taxon>
        <taxon>Gunneridae</taxon>
        <taxon>Pentapetalae</taxon>
        <taxon>rosids</taxon>
        <taxon>fabids</taxon>
        <taxon>Rosales</taxon>
        <taxon>Rosaceae</taxon>
        <taxon>Amygdaloideae</taxon>
        <taxon>Maleae</taxon>
        <taxon>Pyrus</taxon>
    </lineage>
</organism>